<evidence type="ECO:0000313" key="2">
    <source>
        <dbReference type="EMBL" id="GHP05262.1"/>
    </source>
</evidence>
<protein>
    <submittedName>
        <fullName evidence="2">Uncharacterized protein</fullName>
    </submittedName>
</protein>
<dbReference type="OrthoDB" id="504002at2759"/>
<evidence type="ECO:0000256" key="1">
    <source>
        <dbReference type="SAM" id="MobiDB-lite"/>
    </source>
</evidence>
<accession>A0A830HEW9</accession>
<evidence type="ECO:0000313" key="3">
    <source>
        <dbReference type="Proteomes" id="UP000660262"/>
    </source>
</evidence>
<gene>
    <name evidence="2" type="ORF">PPROV_000401400</name>
</gene>
<organism evidence="2 3">
    <name type="scientific">Pycnococcus provasolii</name>
    <dbReference type="NCBI Taxonomy" id="41880"/>
    <lineage>
        <taxon>Eukaryota</taxon>
        <taxon>Viridiplantae</taxon>
        <taxon>Chlorophyta</taxon>
        <taxon>Pseudoscourfieldiophyceae</taxon>
        <taxon>Pseudoscourfieldiales</taxon>
        <taxon>Pycnococcaceae</taxon>
        <taxon>Pycnococcus</taxon>
    </lineage>
</organism>
<proteinExistence type="predicted"/>
<dbReference type="AlphaFoldDB" id="A0A830HEW9"/>
<sequence>MEEVSLGQLVGTAVKFTIAFSLVESFNAVVMRGYSHLFIDKCKTCRGSGVVKCRHCKGYGSVRVWPATVDEAAKSGNYFKKPLAYATQCPSCMPVPGNSDFPNSYTDSVWQNRKLARSIEIGLVLARRGEENRKKVGKVTTGCIRCPECEGSPTIMRSTPNWNRFLNRDRRRPYWWIPKHQRPLKPGNSYFGSEGRSNVNTDTYGHWLDNKLSEYNAPIGSNGWEDKGDAMQVHRLNLSQKAIDARLNQKIKDGALRYENVSYFTSPGLWEKAKQMGRARPTAGNFDLHKWLQWKKDLSRERDVPDYVDVQREVNDMVYEEKLRLKGKKSMTQKLSQKQGKSGLISGKAVGADDDDDDDMELTAVAADDEVISGNLSTGFSIGKKGADNMQM</sequence>
<reference evidence="2" key="1">
    <citation type="submission" date="2020-10" db="EMBL/GenBank/DDBJ databases">
        <title>Unveiling of a novel bifunctional photoreceptor, Dualchrome1, isolated from a cosmopolitan green alga.</title>
        <authorList>
            <person name="Suzuki S."/>
            <person name="Kawachi M."/>
        </authorList>
    </citation>
    <scope>NUCLEOTIDE SEQUENCE</scope>
    <source>
        <strain evidence="2">NIES 2893</strain>
    </source>
</reference>
<dbReference type="InterPro" id="IPR036410">
    <property type="entry name" value="HSP_DnaJ_Cys-rich_dom_sf"/>
</dbReference>
<dbReference type="SUPFAM" id="SSF57938">
    <property type="entry name" value="DnaJ/Hsp40 cysteine-rich domain"/>
    <property type="match status" value="1"/>
</dbReference>
<keyword evidence="3" id="KW-1185">Reference proteome</keyword>
<comment type="caution">
    <text evidence="2">The sequence shown here is derived from an EMBL/GenBank/DDBJ whole genome shotgun (WGS) entry which is preliminary data.</text>
</comment>
<dbReference type="Proteomes" id="UP000660262">
    <property type="component" value="Unassembled WGS sequence"/>
</dbReference>
<feature type="region of interest" description="Disordered" evidence="1">
    <location>
        <begin position="329"/>
        <end position="357"/>
    </location>
</feature>
<name>A0A830HEW9_9CHLO</name>
<dbReference type="EMBL" id="BNJQ01000009">
    <property type="protein sequence ID" value="GHP05262.1"/>
    <property type="molecule type" value="Genomic_DNA"/>
</dbReference>